<dbReference type="EMBL" id="VSRR010021769">
    <property type="protein sequence ID" value="MPC64203.1"/>
    <property type="molecule type" value="Genomic_DNA"/>
</dbReference>
<reference evidence="1 2" key="1">
    <citation type="submission" date="2019-05" db="EMBL/GenBank/DDBJ databases">
        <title>Another draft genome of Portunus trituberculatus and its Hox gene families provides insights of decapod evolution.</title>
        <authorList>
            <person name="Jeong J.-H."/>
            <person name="Song I."/>
            <person name="Kim S."/>
            <person name="Choi T."/>
            <person name="Kim D."/>
            <person name="Ryu S."/>
            <person name="Kim W."/>
        </authorList>
    </citation>
    <scope>NUCLEOTIDE SEQUENCE [LARGE SCALE GENOMIC DNA]</scope>
    <source>
        <tissue evidence="1">Muscle</tissue>
    </source>
</reference>
<sequence>MAGRLETNKTYVIYIYQPDENRRHRAYEIVATCLGINDRDIHENLRMMITFPFFGNQVYLVACPVSPYW</sequence>
<dbReference type="OrthoDB" id="6355844at2759"/>
<evidence type="ECO:0000313" key="2">
    <source>
        <dbReference type="Proteomes" id="UP000324222"/>
    </source>
</evidence>
<keyword evidence="2" id="KW-1185">Reference proteome</keyword>
<accession>A0A5B7H2B1</accession>
<dbReference type="Proteomes" id="UP000324222">
    <property type="component" value="Unassembled WGS sequence"/>
</dbReference>
<dbReference type="AlphaFoldDB" id="A0A5B7H2B1"/>
<protein>
    <submittedName>
        <fullName evidence="1">Uncharacterized protein</fullName>
    </submittedName>
</protein>
<comment type="caution">
    <text evidence="1">The sequence shown here is derived from an EMBL/GenBank/DDBJ whole genome shotgun (WGS) entry which is preliminary data.</text>
</comment>
<proteinExistence type="predicted"/>
<evidence type="ECO:0000313" key="1">
    <source>
        <dbReference type="EMBL" id="MPC64203.1"/>
    </source>
</evidence>
<organism evidence="1 2">
    <name type="scientific">Portunus trituberculatus</name>
    <name type="common">Swimming crab</name>
    <name type="synonym">Neptunus trituberculatus</name>
    <dbReference type="NCBI Taxonomy" id="210409"/>
    <lineage>
        <taxon>Eukaryota</taxon>
        <taxon>Metazoa</taxon>
        <taxon>Ecdysozoa</taxon>
        <taxon>Arthropoda</taxon>
        <taxon>Crustacea</taxon>
        <taxon>Multicrustacea</taxon>
        <taxon>Malacostraca</taxon>
        <taxon>Eumalacostraca</taxon>
        <taxon>Eucarida</taxon>
        <taxon>Decapoda</taxon>
        <taxon>Pleocyemata</taxon>
        <taxon>Brachyura</taxon>
        <taxon>Eubrachyura</taxon>
        <taxon>Portunoidea</taxon>
        <taxon>Portunidae</taxon>
        <taxon>Portuninae</taxon>
        <taxon>Portunus</taxon>
    </lineage>
</organism>
<gene>
    <name evidence="1" type="ORF">E2C01_058314</name>
</gene>
<name>A0A5B7H2B1_PORTR</name>